<dbReference type="AlphaFoldDB" id="A0A1T4QV56"/>
<proteinExistence type="predicted"/>
<gene>
    <name evidence="1" type="ORF">SAMN02745110_02535</name>
</gene>
<accession>A0A1T4QV56</accession>
<organism evidence="1 2">
    <name type="scientific">Eubacterium ruminantium</name>
    <dbReference type="NCBI Taxonomy" id="42322"/>
    <lineage>
        <taxon>Bacteria</taxon>
        <taxon>Bacillati</taxon>
        <taxon>Bacillota</taxon>
        <taxon>Clostridia</taxon>
        <taxon>Eubacteriales</taxon>
        <taxon>Eubacteriaceae</taxon>
        <taxon>Eubacterium</taxon>
    </lineage>
</organism>
<dbReference type="RefSeq" id="WP_078788303.1">
    <property type="nucleotide sequence ID" value="NZ_FMTO01000002.1"/>
</dbReference>
<evidence type="ECO:0000313" key="1">
    <source>
        <dbReference type="EMBL" id="SKA07659.1"/>
    </source>
</evidence>
<evidence type="ECO:0000313" key="2">
    <source>
        <dbReference type="Proteomes" id="UP000189857"/>
    </source>
</evidence>
<reference evidence="1 2" key="1">
    <citation type="submission" date="2017-02" db="EMBL/GenBank/DDBJ databases">
        <authorList>
            <person name="Peterson S.W."/>
        </authorList>
    </citation>
    <scope>NUCLEOTIDE SEQUENCE [LARGE SCALE GENOMIC DNA]</scope>
    <source>
        <strain evidence="1 2">ATCC 17233</strain>
    </source>
</reference>
<name>A0A1T4QV56_9FIRM</name>
<dbReference type="EMBL" id="FUXA01000028">
    <property type="protein sequence ID" value="SKA07659.1"/>
    <property type="molecule type" value="Genomic_DNA"/>
</dbReference>
<dbReference type="Proteomes" id="UP000189857">
    <property type="component" value="Unassembled WGS sequence"/>
</dbReference>
<sequence length="66" mass="7838">MGRNIDKTVKAYQEWKKKNANKGDFFCEDFKQIYELSKGNIFQAISYARESGFMIGYKCAKREEKR</sequence>
<protein>
    <submittedName>
        <fullName evidence="1">Uncharacterized protein</fullName>
    </submittedName>
</protein>
<keyword evidence="2" id="KW-1185">Reference proteome</keyword>